<proteinExistence type="predicted"/>
<name>A0ABV7J943_9GAMM</name>
<dbReference type="EMBL" id="JBHRTS010000005">
    <property type="protein sequence ID" value="MFC3194640.1"/>
    <property type="molecule type" value="Genomic_DNA"/>
</dbReference>
<comment type="caution">
    <text evidence="1">The sequence shown here is derived from an EMBL/GenBank/DDBJ whole genome shotgun (WGS) entry which is preliminary data.</text>
</comment>
<accession>A0ABV7J943</accession>
<evidence type="ECO:0000313" key="1">
    <source>
        <dbReference type="EMBL" id="MFC3194640.1"/>
    </source>
</evidence>
<organism evidence="1 2">
    <name type="scientific">Marinicella sediminis</name>
    <dbReference type="NCBI Taxonomy" id="1792834"/>
    <lineage>
        <taxon>Bacteria</taxon>
        <taxon>Pseudomonadati</taxon>
        <taxon>Pseudomonadota</taxon>
        <taxon>Gammaproteobacteria</taxon>
        <taxon>Lysobacterales</taxon>
        <taxon>Marinicellaceae</taxon>
        <taxon>Marinicella</taxon>
    </lineage>
</organism>
<protein>
    <recommendedName>
        <fullName evidence="3">Lipoprotein</fullName>
    </recommendedName>
</protein>
<reference evidence="2" key="1">
    <citation type="journal article" date="2019" name="Int. J. Syst. Evol. Microbiol.">
        <title>The Global Catalogue of Microorganisms (GCM) 10K type strain sequencing project: providing services to taxonomists for standard genome sequencing and annotation.</title>
        <authorList>
            <consortium name="The Broad Institute Genomics Platform"/>
            <consortium name="The Broad Institute Genome Sequencing Center for Infectious Disease"/>
            <person name="Wu L."/>
            <person name="Ma J."/>
        </authorList>
    </citation>
    <scope>NUCLEOTIDE SEQUENCE [LARGE SCALE GENOMIC DNA]</scope>
    <source>
        <strain evidence="2">KCTC 42953</strain>
    </source>
</reference>
<keyword evidence="2" id="KW-1185">Reference proteome</keyword>
<gene>
    <name evidence="1" type="ORF">ACFODZ_10365</name>
</gene>
<dbReference type="RefSeq" id="WP_077410695.1">
    <property type="nucleotide sequence ID" value="NZ_JBHRTS010000005.1"/>
</dbReference>
<dbReference type="PROSITE" id="PS51257">
    <property type="entry name" value="PROKAR_LIPOPROTEIN"/>
    <property type="match status" value="1"/>
</dbReference>
<evidence type="ECO:0000313" key="2">
    <source>
        <dbReference type="Proteomes" id="UP001595533"/>
    </source>
</evidence>
<evidence type="ECO:0008006" key="3">
    <source>
        <dbReference type="Google" id="ProtNLM"/>
    </source>
</evidence>
<sequence length="230" mass="25901">MIQHVKTVMAGVVLAILTGCGSQPVKPQTNHDSLIAALIAQDKTRIIALREQLNIGTKNSNIITLYTYAMQDQPYQLINHAQVLLPNIHHYSFYQQLLLKPLLLWAYAHPIYRMETAKQVRILQREQLLVAPSQIDFVACESQQQGCAYQLRTQLAHIISPQELTEALTDMAENDPCINLTEENLAGDFANQCLASRKGDLKINLSSAPQFLFNQWEAVFTGQQAFDNQP</sequence>
<dbReference type="Proteomes" id="UP001595533">
    <property type="component" value="Unassembled WGS sequence"/>
</dbReference>